<keyword evidence="1" id="KW-1133">Transmembrane helix</keyword>
<dbReference type="AlphaFoldDB" id="A0A7T9DKN4"/>
<protein>
    <submittedName>
        <fullName evidence="2">Uncharacterized protein</fullName>
    </submittedName>
</protein>
<dbReference type="Proteomes" id="UP000596004">
    <property type="component" value="Chromosome"/>
</dbReference>
<organism evidence="2">
    <name type="scientific">Candidatus Iainarchaeum sp</name>
    <dbReference type="NCBI Taxonomy" id="3101447"/>
    <lineage>
        <taxon>Archaea</taxon>
        <taxon>Candidatus Iainarchaeota</taxon>
        <taxon>Candidatus Iainarchaeia</taxon>
        <taxon>Candidatus Iainarchaeales</taxon>
        <taxon>Candidatus Iainarchaeaceae</taxon>
        <taxon>Candidatus Iainarchaeum</taxon>
    </lineage>
</organism>
<sequence length="178" mass="18937">MHVKFIRDQRGQAFSTFQLLISAVIALAILGLLLTILGQLPFLNTQKPSTEAENLIKSQVSRPGEVRTSLKVSFQNGDSLNAKAIAAASGVLTPGQICLSKGEHSETEGFQLNDSSANNRILSYNGSSLQVKMSVICDAGDQLDTDLGDNGLDQSWDDDCGNIAGSQQTACLIALRIA</sequence>
<keyword evidence="1" id="KW-0812">Transmembrane</keyword>
<evidence type="ECO:0000313" key="2">
    <source>
        <dbReference type="EMBL" id="QQR93099.1"/>
    </source>
</evidence>
<proteinExistence type="predicted"/>
<evidence type="ECO:0000256" key="1">
    <source>
        <dbReference type="SAM" id="Phobius"/>
    </source>
</evidence>
<reference evidence="2" key="1">
    <citation type="submission" date="2020-11" db="EMBL/GenBank/DDBJ databases">
        <title>Connecting structure to function with the recovery of over 1000 high-quality activated sludge metagenome-assembled genomes encoding full-length rRNA genes using long-read sequencing.</title>
        <authorList>
            <person name="Singleton C.M."/>
            <person name="Petriglieri F."/>
            <person name="Kristensen J.M."/>
            <person name="Kirkegaard R.H."/>
            <person name="Michaelsen T.Y."/>
            <person name="Andersen M.H."/>
            <person name="Karst S.M."/>
            <person name="Dueholm M.S."/>
            <person name="Nielsen P.H."/>
            <person name="Albertsen M."/>
        </authorList>
    </citation>
    <scope>NUCLEOTIDE SEQUENCE</scope>
    <source>
        <strain evidence="2">Fred_18-Q3-R57-64_BAT3C.431</strain>
    </source>
</reference>
<gene>
    <name evidence="2" type="ORF">IPJ89_02575</name>
</gene>
<dbReference type="EMBL" id="CP064981">
    <property type="protein sequence ID" value="QQR93099.1"/>
    <property type="molecule type" value="Genomic_DNA"/>
</dbReference>
<name>A0A7T9DKN4_9ARCH</name>
<keyword evidence="1" id="KW-0472">Membrane</keyword>
<feature type="transmembrane region" description="Helical" evidence="1">
    <location>
        <begin position="20"/>
        <end position="42"/>
    </location>
</feature>
<accession>A0A7T9DKN4</accession>